<dbReference type="InterPro" id="IPR051401">
    <property type="entry name" value="GtrA_CellWall_Glycosyl"/>
</dbReference>
<dbReference type="PANTHER" id="PTHR38459">
    <property type="entry name" value="PROPHAGE BACTOPRENOL-LINKED GLUCOSE TRANSLOCASE HOMOLOG"/>
    <property type="match status" value="1"/>
</dbReference>
<dbReference type="GO" id="GO:0005886">
    <property type="term" value="C:plasma membrane"/>
    <property type="evidence" value="ECO:0007669"/>
    <property type="project" value="TreeGrafter"/>
</dbReference>
<evidence type="ECO:0000256" key="8">
    <source>
        <dbReference type="SAM" id="Phobius"/>
    </source>
</evidence>
<evidence type="ECO:0000256" key="7">
    <source>
        <dbReference type="PIRNR" id="PIRNR006298"/>
    </source>
</evidence>
<feature type="transmembrane region" description="Helical" evidence="8">
    <location>
        <begin position="62"/>
        <end position="81"/>
    </location>
</feature>
<organism evidence="10 11">
    <name type="scientific">Wohlfahrtiimonas chitiniclastica</name>
    <dbReference type="NCBI Taxonomy" id="400946"/>
    <lineage>
        <taxon>Bacteria</taxon>
        <taxon>Pseudomonadati</taxon>
        <taxon>Pseudomonadota</taxon>
        <taxon>Gammaproteobacteria</taxon>
        <taxon>Cardiobacteriales</taxon>
        <taxon>Ignatzschineriaceae</taxon>
        <taxon>Wohlfahrtiimonas</taxon>
    </lineage>
</organism>
<evidence type="ECO:0000256" key="4">
    <source>
        <dbReference type="ARBA" id="ARBA00022989"/>
    </source>
</evidence>
<dbReference type="PIRSF" id="PIRSF006298">
    <property type="entry name" value="GtrA_prd"/>
    <property type="match status" value="1"/>
</dbReference>
<dbReference type="EMBL" id="JAGIBU010000004">
    <property type="protein sequence ID" value="MBS7824733.1"/>
    <property type="molecule type" value="Genomic_DNA"/>
</dbReference>
<evidence type="ECO:0000256" key="3">
    <source>
        <dbReference type="ARBA" id="ARBA00022692"/>
    </source>
</evidence>
<feature type="transmembrane region" description="Helical" evidence="8">
    <location>
        <begin position="33"/>
        <end position="50"/>
    </location>
</feature>
<proteinExistence type="inferred from homology"/>
<evidence type="ECO:0000313" key="10">
    <source>
        <dbReference type="EMBL" id="MBS7824733.1"/>
    </source>
</evidence>
<dbReference type="AlphaFoldDB" id="A0AB35C2N9"/>
<dbReference type="InterPro" id="IPR016480">
    <property type="entry name" value="Glc_translocase_bactprenl-link"/>
</dbReference>
<evidence type="ECO:0000256" key="1">
    <source>
        <dbReference type="ARBA" id="ARBA00004141"/>
    </source>
</evidence>
<sequence length="114" mass="12779">MFQKYFSIGILNTLLHWLIFAIALQGFGIGQGSANLIAFVVAVTFSFYMNAKFTFKKQATGLRYVLFVGFMGLLSYGIGALSDHWKIYPIITLVVFSAVSLVLGYLYSKFVVFH</sequence>
<protein>
    <recommendedName>
        <fullName evidence="7">Bactoprenol-linked glucose translocase</fullName>
    </recommendedName>
</protein>
<dbReference type="Pfam" id="PF04138">
    <property type="entry name" value="GtrA_DPMS_TM"/>
    <property type="match status" value="1"/>
</dbReference>
<keyword evidence="4 8" id="KW-1133">Transmembrane helix</keyword>
<comment type="subcellular location">
    <subcellularLocation>
        <location evidence="1">Membrane</location>
        <topology evidence="1">Multi-pass membrane protein</topology>
    </subcellularLocation>
</comment>
<feature type="transmembrane region" description="Helical" evidence="8">
    <location>
        <begin position="87"/>
        <end position="107"/>
    </location>
</feature>
<keyword evidence="2 7" id="KW-0813">Transport</keyword>
<keyword evidence="3 8" id="KW-0812">Transmembrane</keyword>
<evidence type="ECO:0000256" key="6">
    <source>
        <dbReference type="ARBA" id="ARBA00025595"/>
    </source>
</evidence>
<feature type="transmembrane region" description="Helical" evidence="8">
    <location>
        <begin position="5"/>
        <end position="27"/>
    </location>
</feature>
<gene>
    <name evidence="10" type="ORF">J7561_05885</name>
</gene>
<evidence type="ECO:0000256" key="5">
    <source>
        <dbReference type="ARBA" id="ARBA00023136"/>
    </source>
</evidence>
<comment type="similarity">
    <text evidence="7">Belongs to the gtrA family.</text>
</comment>
<evidence type="ECO:0000259" key="9">
    <source>
        <dbReference type="Pfam" id="PF04138"/>
    </source>
</evidence>
<dbReference type="GO" id="GO:0000271">
    <property type="term" value="P:polysaccharide biosynthetic process"/>
    <property type="evidence" value="ECO:0007669"/>
    <property type="project" value="InterPro"/>
</dbReference>
<name>A0AB35C2N9_9GAMM</name>
<evidence type="ECO:0000256" key="2">
    <source>
        <dbReference type="ARBA" id="ARBA00022448"/>
    </source>
</evidence>
<reference evidence="10" key="1">
    <citation type="submission" date="2021-03" db="EMBL/GenBank/DDBJ databases">
        <title>Identification and antibiotic profiling of Wohlfahrtiimonas chitiniclastica, an underestimated human pathogen.</title>
        <authorList>
            <person name="Kopf A."/>
            <person name="Bunk B."/>
            <person name="Coldewey S."/>
            <person name="Gunzer F."/>
            <person name="Riedel T."/>
            <person name="Schroettner P."/>
        </authorList>
    </citation>
    <scope>NUCLEOTIDE SEQUENCE</scope>
    <source>
        <strain evidence="10">DSM 100917</strain>
    </source>
</reference>
<comment type="function">
    <text evidence="6 7">Involved in O antigen modification. Involved in the translocation of bactoprenol-linked glucose across the cytoplasmic membrane.</text>
</comment>
<evidence type="ECO:0000313" key="11">
    <source>
        <dbReference type="Proteomes" id="UP000680020"/>
    </source>
</evidence>
<dbReference type="PANTHER" id="PTHR38459:SF1">
    <property type="entry name" value="PROPHAGE BACTOPRENOL-LINKED GLUCOSE TRANSLOCASE HOMOLOG"/>
    <property type="match status" value="1"/>
</dbReference>
<accession>A0AB35C2N9</accession>
<dbReference type="Proteomes" id="UP000680020">
    <property type="component" value="Unassembled WGS sequence"/>
</dbReference>
<dbReference type="RefSeq" id="WP_213403901.1">
    <property type="nucleotide sequence ID" value="NZ_JAGIBT010000005.1"/>
</dbReference>
<dbReference type="InterPro" id="IPR007267">
    <property type="entry name" value="GtrA_DPMS_TM"/>
</dbReference>
<feature type="domain" description="GtrA/DPMS transmembrane" evidence="9">
    <location>
        <begin position="4"/>
        <end position="113"/>
    </location>
</feature>
<keyword evidence="5 8" id="KW-0472">Membrane</keyword>
<comment type="caution">
    <text evidence="10">The sequence shown here is derived from an EMBL/GenBank/DDBJ whole genome shotgun (WGS) entry which is preliminary data.</text>
</comment>